<dbReference type="GO" id="GO:0000172">
    <property type="term" value="C:ribonuclease MRP complex"/>
    <property type="evidence" value="ECO:0007669"/>
    <property type="project" value="InterPro"/>
</dbReference>
<keyword evidence="3" id="KW-1185">Reference proteome</keyword>
<evidence type="ECO:0000313" key="3">
    <source>
        <dbReference type="Proteomes" id="UP000258309"/>
    </source>
</evidence>
<feature type="non-terminal residue" evidence="2">
    <location>
        <position position="146"/>
    </location>
</feature>
<dbReference type="GO" id="GO:0004526">
    <property type="term" value="F:ribonuclease P activity"/>
    <property type="evidence" value="ECO:0007669"/>
    <property type="project" value="TreeGrafter"/>
</dbReference>
<dbReference type="Pfam" id="PF20976">
    <property type="entry name" value="Pop8"/>
    <property type="match status" value="1"/>
</dbReference>
<dbReference type="GO" id="GO:0034965">
    <property type="term" value="P:intronic box C/D snoRNA processing"/>
    <property type="evidence" value="ECO:0007669"/>
    <property type="project" value="TreeGrafter"/>
</dbReference>
<gene>
    <name evidence="2" type="ORF">B7463_g437</name>
</gene>
<dbReference type="GO" id="GO:0000171">
    <property type="term" value="F:ribonuclease MRP activity"/>
    <property type="evidence" value="ECO:0007669"/>
    <property type="project" value="TreeGrafter"/>
</dbReference>
<protein>
    <recommendedName>
        <fullName evidence="1">Ribonucleases P/MRP subunit Pop8-like domain-containing protein</fullName>
    </recommendedName>
</protein>
<evidence type="ECO:0000313" key="2">
    <source>
        <dbReference type="EMBL" id="RFU35822.1"/>
    </source>
</evidence>
<dbReference type="Proteomes" id="UP000258309">
    <property type="component" value="Unassembled WGS sequence"/>
</dbReference>
<proteinExistence type="predicted"/>
<dbReference type="PANTHER" id="PTHR28173:SF1">
    <property type="entry name" value="RIBONUCLEASES P_MRP PROTEIN SUBUNIT POP8"/>
    <property type="match status" value="1"/>
</dbReference>
<dbReference type="STRING" id="5539.A0A3E2HRA0"/>
<reference evidence="2 3" key="1">
    <citation type="submission" date="2018-05" db="EMBL/GenBank/DDBJ databases">
        <title>Draft genome sequence of Scytalidium lignicola DSM 105466, a ubiquitous saprotrophic fungus.</title>
        <authorList>
            <person name="Buettner E."/>
            <person name="Gebauer A.M."/>
            <person name="Hofrichter M."/>
            <person name="Liers C."/>
            <person name="Kellner H."/>
        </authorList>
    </citation>
    <scope>NUCLEOTIDE SEQUENCE [LARGE SCALE GENOMIC DNA]</scope>
    <source>
        <strain evidence="2 3">DSM 105466</strain>
    </source>
</reference>
<comment type="caution">
    <text evidence="2">The sequence shown here is derived from an EMBL/GenBank/DDBJ whole genome shotgun (WGS) entry which is preliminary data.</text>
</comment>
<evidence type="ECO:0000259" key="1">
    <source>
        <dbReference type="Pfam" id="PF20976"/>
    </source>
</evidence>
<dbReference type="GO" id="GO:0008033">
    <property type="term" value="P:tRNA processing"/>
    <property type="evidence" value="ECO:0007669"/>
    <property type="project" value="InterPro"/>
</dbReference>
<name>A0A3E2HRA0_SCYLI</name>
<dbReference type="AlphaFoldDB" id="A0A3E2HRA0"/>
<dbReference type="InterPro" id="IPR020347">
    <property type="entry name" value="Pop8"/>
</dbReference>
<dbReference type="EMBL" id="NCSJ02000004">
    <property type="protein sequence ID" value="RFU35822.1"/>
    <property type="molecule type" value="Genomic_DNA"/>
</dbReference>
<accession>A0A3E2HRA0</accession>
<dbReference type="GO" id="GO:0005655">
    <property type="term" value="C:nucleolar ribonuclease P complex"/>
    <property type="evidence" value="ECO:0007669"/>
    <property type="project" value="InterPro"/>
</dbReference>
<dbReference type="GO" id="GO:0000294">
    <property type="term" value="P:nuclear-transcribed mRNA catabolic process, RNase MRP-dependent"/>
    <property type="evidence" value="ECO:0007669"/>
    <property type="project" value="TreeGrafter"/>
</dbReference>
<organism evidence="2 3">
    <name type="scientific">Scytalidium lignicola</name>
    <name type="common">Hyphomycete</name>
    <dbReference type="NCBI Taxonomy" id="5539"/>
    <lineage>
        <taxon>Eukaryota</taxon>
        <taxon>Fungi</taxon>
        <taxon>Dikarya</taxon>
        <taxon>Ascomycota</taxon>
        <taxon>Pezizomycotina</taxon>
        <taxon>Leotiomycetes</taxon>
        <taxon>Leotiomycetes incertae sedis</taxon>
        <taxon>Scytalidium</taxon>
    </lineage>
</organism>
<dbReference type="OMA" id="WIRMPRE"/>
<feature type="non-terminal residue" evidence="2">
    <location>
        <position position="1"/>
    </location>
</feature>
<sequence>MNEAGEDVIMEDAGNTKSVRQKPAKGHVITSKTIKTPYSYACLELTTEASKNICLDELTVRTYITAALTRYLGLTGSAISIDILKVDGKQCWIRMPREDLSLVLAAVGGWIGNDRVDGHVGWRVGASGNWLGILIGNKVAEGIWQY</sequence>
<dbReference type="OrthoDB" id="5530243at2759"/>
<dbReference type="InterPro" id="IPR049128">
    <property type="entry name" value="Pop8-like_dom"/>
</dbReference>
<dbReference type="PANTHER" id="PTHR28173">
    <property type="entry name" value="RIBONUCLEASES P/MRP PROTEIN SUBUNIT POP8"/>
    <property type="match status" value="1"/>
</dbReference>
<feature type="domain" description="Ribonucleases P/MRP subunit Pop8-like" evidence="1">
    <location>
        <begin position="37"/>
        <end position="110"/>
    </location>
</feature>